<dbReference type="Pfam" id="PF03291">
    <property type="entry name" value="mRNA_G-N7_MeTrfase"/>
    <property type="match status" value="1"/>
</dbReference>
<sequence length="264" mass="29550">MHPIPLAHLAILFKKNMAQPQPGPPSVPMNVFHDWVKHVLIEQLVEKGHDSIAFDQANNASTAAGGAPATHLQPSTFNSVVCFNPLMVQRAFREASALDRFLNNVAYLLKPGGFFYGIMMDPTEVWSRMQKAHLSEDGQQHIFQEPLRTFTFTTETYSEIFGTRWILHAPQDSHDEFMTHAPTIISVARRHDLACTGMPNMLAFYEEHRLHYKSLLQKMGLIDKTTGQPYEPSAPFIQAAGIYAVFVFQKLPAHASADALPLGP</sequence>
<dbReference type="EMBL" id="JAPMOS010000001">
    <property type="protein sequence ID" value="KAJ4463118.1"/>
    <property type="molecule type" value="Genomic_DNA"/>
</dbReference>
<dbReference type="Proteomes" id="UP001141327">
    <property type="component" value="Unassembled WGS sequence"/>
</dbReference>
<keyword evidence="10" id="KW-1185">Reference proteome</keyword>
<dbReference type="PANTHER" id="PTHR12189:SF3">
    <property type="entry name" value="MRNA (GUANINE-N(7))-METHYLTRANSFERASE"/>
    <property type="match status" value="1"/>
</dbReference>
<reference evidence="9" key="1">
    <citation type="journal article" date="2022" name="bioRxiv">
        <title>Genomics of Preaxostyla Flagellates Illuminates Evolutionary Transitions and the Path Towards Mitochondrial Loss.</title>
        <authorList>
            <person name="Novak L.V.F."/>
            <person name="Treitli S.C."/>
            <person name="Pyrih J."/>
            <person name="Halakuc P."/>
            <person name="Pipaliya S.V."/>
            <person name="Vacek V."/>
            <person name="Brzon O."/>
            <person name="Soukal P."/>
            <person name="Eme L."/>
            <person name="Dacks J.B."/>
            <person name="Karnkowska A."/>
            <person name="Elias M."/>
            <person name="Hampl V."/>
        </authorList>
    </citation>
    <scope>NUCLEOTIDE SEQUENCE</scope>
    <source>
        <strain evidence="9">RCP-MX</strain>
    </source>
</reference>
<name>A0ABQ8UW74_9EUKA</name>
<protein>
    <recommendedName>
        <fullName evidence="1">mRNA (guanine-N(7))-methyltransferase</fullName>
        <ecNumber evidence="1">2.1.1.56</ecNumber>
    </recommendedName>
</protein>
<dbReference type="InterPro" id="IPR029063">
    <property type="entry name" value="SAM-dependent_MTases_sf"/>
</dbReference>
<evidence type="ECO:0000256" key="7">
    <source>
        <dbReference type="ARBA" id="ARBA00044712"/>
    </source>
</evidence>
<evidence type="ECO:0000256" key="4">
    <source>
        <dbReference type="ARBA" id="ARBA00022691"/>
    </source>
</evidence>
<evidence type="ECO:0000313" key="9">
    <source>
        <dbReference type="EMBL" id="KAJ4463118.1"/>
    </source>
</evidence>
<proteinExistence type="predicted"/>
<comment type="caution">
    <text evidence="9">The sequence shown here is derived from an EMBL/GenBank/DDBJ whole genome shotgun (WGS) entry which is preliminary data.</text>
</comment>
<dbReference type="EC" id="2.1.1.56" evidence="1"/>
<evidence type="ECO:0000313" key="10">
    <source>
        <dbReference type="Proteomes" id="UP001141327"/>
    </source>
</evidence>
<keyword evidence="6" id="KW-0507">mRNA processing</keyword>
<dbReference type="InterPro" id="IPR039753">
    <property type="entry name" value="RG7MT1"/>
</dbReference>
<gene>
    <name evidence="9" type="ORF">PAPYR_392</name>
</gene>
<accession>A0ABQ8UW74</accession>
<comment type="catalytic activity">
    <reaction evidence="7">
        <text>a 5'-end (5'-triphosphoguanosine)-ribonucleoside in mRNA + S-adenosyl-L-methionine = a 5'-end (N(7)-methyl 5'-triphosphoguanosine)-ribonucleoside in mRNA + S-adenosyl-L-homocysteine</text>
        <dbReference type="Rhea" id="RHEA:67008"/>
        <dbReference type="Rhea" id="RHEA-COMP:17166"/>
        <dbReference type="Rhea" id="RHEA-COMP:17167"/>
        <dbReference type="ChEBI" id="CHEBI:57856"/>
        <dbReference type="ChEBI" id="CHEBI:59789"/>
        <dbReference type="ChEBI" id="CHEBI:156461"/>
        <dbReference type="ChEBI" id="CHEBI:167617"/>
        <dbReference type="EC" id="2.1.1.56"/>
    </reaction>
</comment>
<dbReference type="SUPFAM" id="SSF53335">
    <property type="entry name" value="S-adenosyl-L-methionine-dependent methyltransferases"/>
    <property type="match status" value="1"/>
</dbReference>
<keyword evidence="4" id="KW-0949">S-adenosyl-L-methionine</keyword>
<evidence type="ECO:0000256" key="3">
    <source>
        <dbReference type="ARBA" id="ARBA00022679"/>
    </source>
</evidence>
<dbReference type="Gene3D" id="3.40.50.150">
    <property type="entry name" value="Vaccinia Virus protein VP39"/>
    <property type="match status" value="1"/>
</dbReference>
<keyword evidence="2" id="KW-0489">Methyltransferase</keyword>
<evidence type="ECO:0000256" key="5">
    <source>
        <dbReference type="ARBA" id="ARBA00022884"/>
    </source>
</evidence>
<dbReference type="PANTHER" id="PTHR12189">
    <property type="entry name" value="MRNA GUANINE-7- METHYLTRANSFERASE"/>
    <property type="match status" value="1"/>
</dbReference>
<evidence type="ECO:0000256" key="6">
    <source>
        <dbReference type="ARBA" id="ARBA00023042"/>
    </source>
</evidence>
<keyword evidence="6" id="KW-0506">mRNA capping</keyword>
<dbReference type="InterPro" id="IPR004971">
    <property type="entry name" value="mRNA_G-N7_MeTrfase_dom"/>
</dbReference>
<organism evidence="9 10">
    <name type="scientific">Paratrimastix pyriformis</name>
    <dbReference type="NCBI Taxonomy" id="342808"/>
    <lineage>
        <taxon>Eukaryota</taxon>
        <taxon>Metamonada</taxon>
        <taxon>Preaxostyla</taxon>
        <taxon>Paratrimastigidae</taxon>
        <taxon>Paratrimastix</taxon>
    </lineage>
</organism>
<keyword evidence="5" id="KW-0694">RNA-binding</keyword>
<keyword evidence="3" id="KW-0808">Transferase</keyword>
<feature type="domain" description="MRNA cap 0 methyltransferase" evidence="8">
    <location>
        <begin position="73"/>
        <end position="250"/>
    </location>
</feature>
<evidence type="ECO:0000259" key="8">
    <source>
        <dbReference type="Pfam" id="PF03291"/>
    </source>
</evidence>
<evidence type="ECO:0000256" key="2">
    <source>
        <dbReference type="ARBA" id="ARBA00022603"/>
    </source>
</evidence>
<evidence type="ECO:0000256" key="1">
    <source>
        <dbReference type="ARBA" id="ARBA00011926"/>
    </source>
</evidence>